<gene>
    <name evidence="2" type="ORF">N7494_012148</name>
</gene>
<feature type="domain" description="DUF2241" evidence="1">
    <location>
        <begin position="2"/>
        <end position="74"/>
    </location>
</feature>
<dbReference type="PANTHER" id="PTHR39199:SF1">
    <property type="entry name" value="BLR5128 PROTEIN"/>
    <property type="match status" value="1"/>
</dbReference>
<dbReference type="GO" id="GO:0046394">
    <property type="term" value="P:carboxylic acid biosynthetic process"/>
    <property type="evidence" value="ECO:0007669"/>
    <property type="project" value="UniProtKB-ARBA"/>
</dbReference>
<protein>
    <recommendedName>
        <fullName evidence="1">DUF2241 domain-containing protein</fullName>
    </recommendedName>
</protein>
<evidence type="ECO:0000313" key="2">
    <source>
        <dbReference type="EMBL" id="KAJ5525498.1"/>
    </source>
</evidence>
<dbReference type="InterPro" id="IPR045865">
    <property type="entry name" value="ACT-like_dom_sf"/>
</dbReference>
<dbReference type="InterPro" id="IPR018717">
    <property type="entry name" value="DUF2241"/>
</dbReference>
<dbReference type="PANTHER" id="PTHR39199">
    <property type="entry name" value="BLR5128 PROTEIN"/>
    <property type="match status" value="1"/>
</dbReference>
<dbReference type="AlphaFoldDB" id="A0AAD6GAA2"/>
<dbReference type="Gene3D" id="3.30.2130.10">
    <property type="entry name" value="VC0802-like"/>
    <property type="match status" value="1"/>
</dbReference>
<accession>A0AAD6GAA2</accession>
<dbReference type="Pfam" id="PF10000">
    <property type="entry name" value="ACT_3"/>
    <property type="match status" value="1"/>
</dbReference>
<dbReference type="GO" id="GO:0006520">
    <property type="term" value="P:amino acid metabolic process"/>
    <property type="evidence" value="ECO:0007669"/>
    <property type="project" value="UniProtKB-ARBA"/>
</dbReference>
<comment type="caution">
    <text evidence="2">The sequence shown here is derived from an EMBL/GenBank/DDBJ whole genome shotgun (WGS) entry which is preliminary data.</text>
</comment>
<sequence length="142" mass="15518">MSGEDDLTTLLSTMQPVLDPQTYVFITTRQSIASLPLATLDPQLIAQEAEGTTIVTTEALATSHGFKETVFPCRKISLTIHSSLEAVGLIAAITDRLKDQKISTNIVSGFFHDHIYVPAGRAEDAMKVLGELAEDAKRKRFE</sequence>
<dbReference type="EMBL" id="JAQIZZ010000008">
    <property type="protein sequence ID" value="KAJ5525498.1"/>
    <property type="molecule type" value="Genomic_DNA"/>
</dbReference>
<organism evidence="2 3">
    <name type="scientific">Penicillium frequentans</name>
    <dbReference type="NCBI Taxonomy" id="3151616"/>
    <lineage>
        <taxon>Eukaryota</taxon>
        <taxon>Fungi</taxon>
        <taxon>Dikarya</taxon>
        <taxon>Ascomycota</taxon>
        <taxon>Pezizomycotina</taxon>
        <taxon>Eurotiomycetes</taxon>
        <taxon>Eurotiomycetidae</taxon>
        <taxon>Eurotiales</taxon>
        <taxon>Aspergillaceae</taxon>
        <taxon>Penicillium</taxon>
    </lineage>
</organism>
<keyword evidence="3" id="KW-1185">Reference proteome</keyword>
<name>A0AAD6GAA2_9EURO</name>
<dbReference type="Proteomes" id="UP001220324">
    <property type="component" value="Unassembled WGS sequence"/>
</dbReference>
<dbReference type="SUPFAM" id="SSF55021">
    <property type="entry name" value="ACT-like"/>
    <property type="match status" value="2"/>
</dbReference>
<evidence type="ECO:0000259" key="1">
    <source>
        <dbReference type="Pfam" id="PF10000"/>
    </source>
</evidence>
<proteinExistence type="predicted"/>
<evidence type="ECO:0000313" key="3">
    <source>
        <dbReference type="Proteomes" id="UP001220324"/>
    </source>
</evidence>
<reference evidence="2 3" key="1">
    <citation type="journal article" date="2023" name="IMA Fungus">
        <title>Comparative genomic study of the Penicillium genus elucidates a diverse pangenome and 15 lateral gene transfer events.</title>
        <authorList>
            <person name="Petersen C."/>
            <person name="Sorensen T."/>
            <person name="Nielsen M.R."/>
            <person name="Sondergaard T.E."/>
            <person name="Sorensen J.L."/>
            <person name="Fitzpatrick D.A."/>
            <person name="Frisvad J.C."/>
            <person name="Nielsen K.L."/>
        </authorList>
    </citation>
    <scope>NUCLEOTIDE SEQUENCE [LARGE SCALE GENOMIC DNA]</scope>
    <source>
        <strain evidence="2 3">IBT 35679</strain>
    </source>
</reference>